<dbReference type="EMBL" id="LT837803">
    <property type="protein sequence ID" value="SMB21579.1"/>
    <property type="molecule type" value="Genomic_DNA"/>
</dbReference>
<name>A0A7Z7HPH3_9PROT</name>
<proteinExistence type="predicted"/>
<accession>A0A7Z7HPH3</accession>
<dbReference type="Proteomes" id="UP000242886">
    <property type="component" value="Chromosome SDENCHOL"/>
</dbReference>
<dbReference type="AlphaFoldDB" id="A0A7Z7HPH3"/>
<evidence type="ECO:0000313" key="2">
    <source>
        <dbReference type="Proteomes" id="UP000242886"/>
    </source>
</evidence>
<organism evidence="1 2">
    <name type="scientific">Sterolibacterium denitrificans</name>
    <dbReference type="NCBI Taxonomy" id="157592"/>
    <lineage>
        <taxon>Bacteria</taxon>
        <taxon>Pseudomonadati</taxon>
        <taxon>Pseudomonadota</taxon>
        <taxon>Betaproteobacteria</taxon>
        <taxon>Nitrosomonadales</taxon>
        <taxon>Sterolibacteriaceae</taxon>
        <taxon>Sterolibacterium</taxon>
    </lineage>
</organism>
<keyword evidence="2" id="KW-1185">Reference proteome</keyword>
<reference evidence="1" key="1">
    <citation type="submission" date="2017-03" db="EMBL/GenBank/DDBJ databases">
        <authorList>
            <consortium name="AG Boll"/>
        </authorList>
    </citation>
    <scope>NUCLEOTIDE SEQUENCE [LARGE SCALE GENOMIC DNA]</scope>
    <source>
        <strain evidence="1">Chol</strain>
    </source>
</reference>
<evidence type="ECO:0000313" key="1">
    <source>
        <dbReference type="EMBL" id="SMB21579.1"/>
    </source>
</evidence>
<protein>
    <submittedName>
        <fullName evidence="1">Uncharacterized protein</fullName>
    </submittedName>
</protein>
<sequence>MSERLILELASIAPFSRVVKRCSGQRWRSAVRWPFGCETRTLSRSGLCLCALVAAGA</sequence>
<gene>
    <name evidence="1" type="ORF">SDENCHOL_10364</name>
</gene>